<evidence type="ECO:0000313" key="7">
    <source>
        <dbReference type="Proteomes" id="UP000019095"/>
    </source>
</evidence>
<dbReference type="OrthoDB" id="6187633at2"/>
<keyword evidence="7" id="KW-1185">Reference proteome</keyword>
<dbReference type="InterPro" id="IPR015590">
    <property type="entry name" value="Aldehyde_DH_dom"/>
</dbReference>
<dbReference type="PROSITE" id="PS00687">
    <property type="entry name" value="ALDEHYDE_DEHYDR_GLU"/>
    <property type="match status" value="1"/>
</dbReference>
<dbReference type="PANTHER" id="PTHR42804:SF1">
    <property type="entry name" value="ALDEHYDE DEHYDROGENASE-RELATED"/>
    <property type="match status" value="1"/>
</dbReference>
<organism evidence="6 7">
    <name type="scientific">Advenella mimigardefordensis (strain DSM 17166 / LMG 22922 / DPN7)</name>
    <dbReference type="NCBI Taxonomy" id="1247726"/>
    <lineage>
        <taxon>Bacteria</taxon>
        <taxon>Pseudomonadati</taxon>
        <taxon>Pseudomonadota</taxon>
        <taxon>Betaproteobacteria</taxon>
        <taxon>Burkholderiales</taxon>
        <taxon>Alcaligenaceae</taxon>
    </lineage>
</organism>
<dbReference type="InterPro" id="IPR016163">
    <property type="entry name" value="Ald_DH_C"/>
</dbReference>
<dbReference type="InterPro" id="IPR016162">
    <property type="entry name" value="Ald_DH_N"/>
</dbReference>
<dbReference type="Gene3D" id="3.40.605.10">
    <property type="entry name" value="Aldehyde Dehydrogenase, Chain A, domain 1"/>
    <property type="match status" value="1"/>
</dbReference>
<name>W0PAH1_ADVMD</name>
<evidence type="ECO:0000256" key="4">
    <source>
        <dbReference type="RuleBase" id="RU003345"/>
    </source>
</evidence>
<proteinExistence type="inferred from homology"/>
<dbReference type="PATRIC" id="fig|1247726.3.peg.1943"/>
<evidence type="ECO:0000313" key="6">
    <source>
        <dbReference type="EMBL" id="AHG63844.1"/>
    </source>
</evidence>
<dbReference type="Proteomes" id="UP000019095">
    <property type="component" value="Chromosome"/>
</dbReference>
<feature type="domain" description="Aldehyde dehydrogenase" evidence="5">
    <location>
        <begin position="21"/>
        <end position="468"/>
    </location>
</feature>
<dbReference type="STRING" id="1247726.MIM_c17630"/>
<comment type="similarity">
    <text evidence="1 4">Belongs to the aldehyde dehydrogenase family.</text>
</comment>
<dbReference type="AlphaFoldDB" id="W0PAH1"/>
<evidence type="ECO:0000256" key="2">
    <source>
        <dbReference type="ARBA" id="ARBA00023002"/>
    </source>
</evidence>
<dbReference type="SUPFAM" id="SSF53720">
    <property type="entry name" value="ALDH-like"/>
    <property type="match status" value="1"/>
</dbReference>
<keyword evidence="2 4" id="KW-0560">Oxidoreductase</keyword>
<evidence type="ECO:0000256" key="1">
    <source>
        <dbReference type="ARBA" id="ARBA00009986"/>
    </source>
</evidence>
<gene>
    <name evidence="6" type="ORF">MIM_c17630</name>
</gene>
<reference evidence="6 7" key="1">
    <citation type="journal article" date="2014" name="Microbiology">
        <title>Unravelling the complete genome sequence of Advenella mimigardefordensis strain DPN7T and novel insights in the catabolism of the xenobiotic polythioester precursor 3,3'-dithiodipropionate.</title>
        <authorList>
            <person name="Wubbeler J.H."/>
            <person name="Hiessl S."/>
            <person name="Schuldes J."/>
            <person name="Thurmer A."/>
            <person name="Daniel R."/>
            <person name="Steinbuchel A."/>
        </authorList>
    </citation>
    <scope>NUCLEOTIDE SEQUENCE [LARGE SCALE GENOMIC DNA]</scope>
    <source>
        <strain evidence="7">DSM 17166 / LMG 22922 / DPN7</strain>
    </source>
</reference>
<evidence type="ECO:0000259" key="5">
    <source>
        <dbReference type="Pfam" id="PF00171"/>
    </source>
</evidence>
<dbReference type="eggNOG" id="COG1012">
    <property type="taxonomic scope" value="Bacteria"/>
</dbReference>
<protein>
    <submittedName>
        <fullName evidence="6">Putative aldehyde dehydrogenase</fullName>
    </submittedName>
</protein>
<dbReference type="InterPro" id="IPR029510">
    <property type="entry name" value="Ald_DH_CS_GLU"/>
</dbReference>
<evidence type="ECO:0000256" key="3">
    <source>
        <dbReference type="PROSITE-ProRule" id="PRU10007"/>
    </source>
</evidence>
<dbReference type="HOGENOM" id="CLU_005391_0_0_4"/>
<sequence length="472" mass="50388">MYLYSKFYSDGEFKSATGAIHLDVVNPSTGQKIADVATCSSIDVEQAVQSARRGFEVWSKSSVAERRRVLYELRDQITAAADRAVLLLAQEMGCPVWLGKNMQLPMALKGLELAAEGLDQIKWQEKIGNGIVEKVPCGVVVAITPWNFPFHQIVAKVAAAIAAGCAVVLKPSEVAPGAAQVFMEAVNAAGIPAGVVNLVWGGPAVGEQLVTHPLVDRISFTGSTQVGRRIMASAAEGIKPVTLELGGKSAAILLDDADIEKSVASVTRLSLANSGQACVSQSRLIAPRHRVTDIIDHWRACASQWPLGNPTDETTRLGPVATSMQHARVLGMIEFAQNRGAALVAGGIDRPVSLNQGFYVQPTLLANVSQDMEIAQEEIFGPVLAIMPYDTEDQAIDIANSTRYGLSGAVWSRDAEHALAVARRMKTGQVVINGATQNLATPFGGCGWSGFGRENGRFGIEEMLNYRSLHSA</sequence>
<feature type="active site" evidence="3">
    <location>
        <position position="244"/>
    </location>
</feature>
<dbReference type="CDD" id="cd07138">
    <property type="entry name" value="ALDH_CddD_SSP0762"/>
    <property type="match status" value="1"/>
</dbReference>
<dbReference type="PANTHER" id="PTHR42804">
    <property type="entry name" value="ALDEHYDE DEHYDROGENASE"/>
    <property type="match status" value="1"/>
</dbReference>
<dbReference type="Pfam" id="PF00171">
    <property type="entry name" value="Aldedh"/>
    <property type="match status" value="1"/>
</dbReference>
<dbReference type="Gene3D" id="3.40.309.10">
    <property type="entry name" value="Aldehyde Dehydrogenase, Chain A, domain 2"/>
    <property type="match status" value="1"/>
</dbReference>
<dbReference type="EMBL" id="CP003915">
    <property type="protein sequence ID" value="AHG63844.1"/>
    <property type="molecule type" value="Genomic_DNA"/>
</dbReference>
<dbReference type="RefSeq" id="WP_025372482.1">
    <property type="nucleotide sequence ID" value="NZ_CP003915.1"/>
</dbReference>
<accession>W0PAH1</accession>
<dbReference type="FunFam" id="3.40.605.10:FF:000007">
    <property type="entry name" value="NAD/NADP-dependent betaine aldehyde dehydrogenase"/>
    <property type="match status" value="1"/>
</dbReference>
<dbReference type="InterPro" id="IPR016161">
    <property type="entry name" value="Ald_DH/histidinol_DH"/>
</dbReference>
<dbReference type="KEGG" id="amim:MIM_c17630"/>
<dbReference type="GO" id="GO:0016620">
    <property type="term" value="F:oxidoreductase activity, acting on the aldehyde or oxo group of donors, NAD or NADP as acceptor"/>
    <property type="evidence" value="ECO:0007669"/>
    <property type="project" value="InterPro"/>
</dbReference>